<evidence type="ECO:0000313" key="2">
    <source>
        <dbReference type="Proteomes" id="UP000195696"/>
    </source>
</evidence>
<dbReference type="EMBL" id="FMAK01000022">
    <property type="protein sequence ID" value="SCB66841.1"/>
    <property type="molecule type" value="Genomic_DNA"/>
</dbReference>
<reference evidence="1 2" key="1">
    <citation type="submission" date="2016-08" db="EMBL/GenBank/DDBJ databases">
        <authorList>
            <person name="Seilhamer J.J."/>
        </authorList>
    </citation>
    <scope>NUCLEOTIDE SEQUENCE [LARGE SCALE GENOMIC DNA]</scope>
    <source>
        <strain evidence="1 2">SDA_GO95</strain>
    </source>
</reference>
<dbReference type="Proteomes" id="UP000195696">
    <property type="component" value="Unassembled WGS sequence"/>
</dbReference>
<proteinExistence type="predicted"/>
<gene>
    <name evidence="1" type="ORF">BWGO95_00959</name>
</gene>
<organism evidence="1 2">
    <name type="scientific">Bacillus mycoides</name>
    <dbReference type="NCBI Taxonomy" id="1405"/>
    <lineage>
        <taxon>Bacteria</taxon>
        <taxon>Bacillati</taxon>
        <taxon>Bacillota</taxon>
        <taxon>Bacilli</taxon>
        <taxon>Bacillales</taxon>
        <taxon>Bacillaceae</taxon>
        <taxon>Bacillus</taxon>
        <taxon>Bacillus cereus group</taxon>
    </lineage>
</organism>
<evidence type="ECO:0000313" key="1">
    <source>
        <dbReference type="EMBL" id="SCB66841.1"/>
    </source>
</evidence>
<sequence length="55" mass="6491">MVFLWAIQMFVDSLYDVSRVGRLNHSHLYKGEIIKNVEIELDDYMWECINPNMGG</sequence>
<dbReference type="AlphaFoldDB" id="A0A1C4B2U1"/>
<name>A0A1C4B2U1_BACMY</name>
<protein>
    <submittedName>
        <fullName evidence="1">Uncharacterized protein</fullName>
    </submittedName>
</protein>
<dbReference type="RefSeq" id="WP_016104081.1">
    <property type="nucleotide sequence ID" value="NZ_FMAK01000022.1"/>
</dbReference>
<accession>A0A1C4B2U1</accession>